<sequence>MTGFDDEPPGVRRRDVVLVAGPPGAGCSAVLVRLRERLPAAEVVEATDLVAGEAPCAVVFVVSAVAPVTASDAALAHRLTRHTAAVVAVVAKVDDHRRWAAVLETDRAALPGRFAWVAAAAAPRLGAPRVDELVDRVAETLADPALPARNRLQAWRCHLADELAREEARNAHVDALHQRRRELLRDQRDGRAGRVIARREAVSRTRLQLAGAARARCSTLRTELSARAAEVGRAGVDDLVRRVPDECAAALAEIDDLITAGVAALPGPAPAPAPVHPPELPAPLLRSRRLETQLMTVLGAGFGLGVTLALARLLSGLAPGQTAAALLAGLLAGAAVTVWVVRARGLLHDRMVLLRWAEQAGHALRSAADERVAARMLAAEVAVASATAAEDAATAARLADVDAELHAHRRRAEAADSTREGLRRRLSEASRELSESFL</sequence>
<dbReference type="OrthoDB" id="4746525at2"/>
<proteinExistence type="predicted"/>
<evidence type="ECO:0000313" key="3">
    <source>
        <dbReference type="Proteomes" id="UP000467006"/>
    </source>
</evidence>
<dbReference type="AlphaFoldDB" id="A0A7I7K592"/>
<keyword evidence="1" id="KW-0472">Membrane</keyword>
<gene>
    <name evidence="2" type="ORF">MDUV_40970</name>
</gene>
<keyword evidence="3" id="KW-1185">Reference proteome</keyword>
<dbReference type="RefSeq" id="WP_133117645.1">
    <property type="nucleotide sequence ID" value="NZ_AP022563.1"/>
</dbReference>
<keyword evidence="1" id="KW-1133">Transmembrane helix</keyword>
<keyword evidence="1" id="KW-0812">Transmembrane</keyword>
<protein>
    <submittedName>
        <fullName evidence="2">Uncharacterized protein</fullName>
    </submittedName>
</protein>
<feature type="transmembrane region" description="Helical" evidence="1">
    <location>
        <begin position="320"/>
        <end position="341"/>
    </location>
</feature>
<name>A0A7I7K592_9MYCO</name>
<dbReference type="SUPFAM" id="SSF52540">
    <property type="entry name" value="P-loop containing nucleoside triphosphate hydrolases"/>
    <property type="match status" value="1"/>
</dbReference>
<dbReference type="Proteomes" id="UP000467006">
    <property type="component" value="Chromosome"/>
</dbReference>
<accession>A0A7I7K592</accession>
<reference evidence="2 3" key="1">
    <citation type="journal article" date="2019" name="Emerg. Microbes Infect.">
        <title>Comprehensive subspecies identification of 175 nontuberculous mycobacteria species based on 7547 genomic profiles.</title>
        <authorList>
            <person name="Matsumoto Y."/>
            <person name="Kinjo T."/>
            <person name="Motooka D."/>
            <person name="Nabeya D."/>
            <person name="Jung N."/>
            <person name="Uechi K."/>
            <person name="Horii T."/>
            <person name="Iida T."/>
            <person name="Fujita J."/>
            <person name="Nakamura S."/>
        </authorList>
    </citation>
    <scope>NUCLEOTIDE SEQUENCE [LARGE SCALE GENOMIC DNA]</scope>
    <source>
        <strain evidence="2 3">JCM 6396</strain>
    </source>
</reference>
<dbReference type="InterPro" id="IPR027417">
    <property type="entry name" value="P-loop_NTPase"/>
</dbReference>
<evidence type="ECO:0000313" key="2">
    <source>
        <dbReference type="EMBL" id="BBX19237.1"/>
    </source>
</evidence>
<dbReference type="EMBL" id="AP022563">
    <property type="protein sequence ID" value="BBX19237.1"/>
    <property type="molecule type" value="Genomic_DNA"/>
</dbReference>
<dbReference type="KEGG" id="mdu:MDUV_40970"/>
<evidence type="ECO:0000256" key="1">
    <source>
        <dbReference type="SAM" id="Phobius"/>
    </source>
</evidence>
<organism evidence="2 3">
    <name type="scientific">Mycolicibacterium duvalii</name>
    <dbReference type="NCBI Taxonomy" id="39688"/>
    <lineage>
        <taxon>Bacteria</taxon>
        <taxon>Bacillati</taxon>
        <taxon>Actinomycetota</taxon>
        <taxon>Actinomycetes</taxon>
        <taxon>Mycobacteriales</taxon>
        <taxon>Mycobacteriaceae</taxon>
        <taxon>Mycolicibacterium</taxon>
    </lineage>
</organism>
<feature type="transmembrane region" description="Helical" evidence="1">
    <location>
        <begin position="294"/>
        <end position="314"/>
    </location>
</feature>